<dbReference type="InterPro" id="IPR009361">
    <property type="entry name" value="Zw10_N"/>
</dbReference>
<keyword evidence="10" id="KW-0137">Centromere</keyword>
<reference evidence="16" key="1">
    <citation type="submission" date="2021-04" db="EMBL/GenBank/DDBJ databases">
        <authorList>
            <consortium name="Molecular Ecology Group"/>
        </authorList>
    </citation>
    <scope>NUCLEOTIDE SEQUENCE</scope>
</reference>
<sequence>MASSFVSRILEHADQLEQKSIQEKLDVLTMKLSEMEVEMHQLAESKYVHFHPNLLTADSLVQRVHDVQTEMSAIEDKVDTEVKGQLCTSVREYQSLNQELLEAKTVLAGLSYLAVIHEFLETSARSLEAKQYSQAAVALCKLQTFFQHPLTNQDEKIHILAAMRIELTAQFVRLECDLCNLWKDSIKWTLKTSPPETASNTDIMELSVSVTCPGDDHSQLEQLVEGLHVVNLLQGRMAAFAGWFQNDLVPFLTEHVNLQIVMTNVNQTRTLHISSQDGQSLSKPGNTRTKSNISEEKMYTFVFANLINILEQLHALFLHVGYGHQDGGHQDASRTSHGGPGAGTLMSLLGHSVSGWLLHLLKTTVLAKAVPSSAKDLEGFSQVIAATRLLQDQLLALGFIQADNLALMDYVQNVNFLFANKKSQATLEQAHTLMTSDLHEHVAVAEDKPSGEWPPLTPGGVKKGERMELAGDQKLSDNTLRMPRCRISENIQTLMTLAYDTLHEATESSPECATQMFYAVRSLFELFYHVVPTHHIQQFENFPQVAALHHNNCMFIAHHLLTLGHQFAPKLPLPDNKTYVDLIQKIRHSGVQVFVFQVNQQHDLLLQYLDGAEGFASVDKDMNFAVANKAVKQVLLQLSHLHKIWKPVLPVAVYKRAMGKLIGCVVEKVSYSITSLEDIAQEAAHRLTQLLAPLEQESGEFMTWPGEVASAELLRHVPGWVRLTELKFMLGANLSAISDRWAEGMGPLAVSFSPVEVKQLIRALFQNTDRRATILATIR</sequence>
<organism evidence="16 17">
    <name type="scientific">Candidula unifasciata</name>
    <dbReference type="NCBI Taxonomy" id="100452"/>
    <lineage>
        <taxon>Eukaryota</taxon>
        <taxon>Metazoa</taxon>
        <taxon>Spiralia</taxon>
        <taxon>Lophotrochozoa</taxon>
        <taxon>Mollusca</taxon>
        <taxon>Gastropoda</taxon>
        <taxon>Heterobranchia</taxon>
        <taxon>Euthyneura</taxon>
        <taxon>Panpulmonata</taxon>
        <taxon>Eupulmonata</taxon>
        <taxon>Stylommatophora</taxon>
        <taxon>Helicina</taxon>
        <taxon>Helicoidea</taxon>
        <taxon>Geomitridae</taxon>
        <taxon>Candidula</taxon>
    </lineage>
</organism>
<feature type="domain" description="Centromere/kinetochore protein zw10 N-terminal" evidence="12">
    <location>
        <begin position="29"/>
        <end position="118"/>
    </location>
</feature>
<keyword evidence="9" id="KW-0131">Cell cycle</keyword>
<evidence type="ECO:0000256" key="4">
    <source>
        <dbReference type="ARBA" id="ARBA00022454"/>
    </source>
</evidence>
<keyword evidence="5" id="KW-0963">Cytoplasm</keyword>
<dbReference type="Pfam" id="PF06248">
    <property type="entry name" value="Zw10_N"/>
    <property type="match status" value="1"/>
</dbReference>
<evidence type="ECO:0000256" key="1">
    <source>
        <dbReference type="ARBA" id="ARBA00004496"/>
    </source>
</evidence>
<evidence type="ECO:0000256" key="2">
    <source>
        <dbReference type="ARBA" id="ARBA00004629"/>
    </source>
</evidence>
<dbReference type="GO" id="GO:0005737">
    <property type="term" value="C:cytoplasm"/>
    <property type="evidence" value="ECO:0007669"/>
    <property type="project" value="UniProtKB-SubCell"/>
</dbReference>
<keyword evidence="8" id="KW-0995">Kinetochore</keyword>
<comment type="caution">
    <text evidence="16">The sequence shown here is derived from an EMBL/GenBank/DDBJ whole genome shotgun (WGS) entry which is preliminary data.</text>
</comment>
<evidence type="ECO:0000313" key="16">
    <source>
        <dbReference type="EMBL" id="CAG5132537.1"/>
    </source>
</evidence>
<feature type="domain" description="Centromere/kinetochore protein zw10 C-terminal" evidence="14">
    <location>
        <begin position="481"/>
        <end position="606"/>
    </location>
</feature>
<keyword evidence="6" id="KW-0132">Cell division</keyword>
<evidence type="ECO:0000256" key="10">
    <source>
        <dbReference type="ARBA" id="ARBA00023328"/>
    </source>
</evidence>
<evidence type="ECO:0000256" key="7">
    <source>
        <dbReference type="ARBA" id="ARBA00022776"/>
    </source>
</evidence>
<dbReference type="EMBL" id="CAJHNH020005457">
    <property type="protein sequence ID" value="CAG5132537.1"/>
    <property type="molecule type" value="Genomic_DNA"/>
</dbReference>
<dbReference type="InterPro" id="IPR046362">
    <property type="entry name" value="Zw10/DSL1_C_sf"/>
</dbReference>
<feature type="domain" description="ZW10 C-terminal helical" evidence="15">
    <location>
        <begin position="629"/>
        <end position="778"/>
    </location>
</feature>
<dbReference type="Gene3D" id="1.10.357.150">
    <property type="match status" value="1"/>
</dbReference>
<dbReference type="Pfam" id="PF22766">
    <property type="entry name" value="ZW10_C2"/>
    <property type="match status" value="1"/>
</dbReference>
<comment type="similarity">
    <text evidence="3">Belongs to the ZW10 family.</text>
</comment>
<keyword evidence="4" id="KW-0158">Chromosome</keyword>
<evidence type="ECO:0000256" key="9">
    <source>
        <dbReference type="ARBA" id="ARBA00023306"/>
    </source>
</evidence>
<keyword evidence="11" id="KW-0175">Coiled coil</keyword>
<dbReference type="InterPro" id="IPR048344">
    <property type="entry name" value="Zw10_middle"/>
</dbReference>
<feature type="domain" description="Centromere/kinetochore protein zw10 middle" evidence="13">
    <location>
        <begin position="182"/>
        <end position="434"/>
    </location>
</feature>
<dbReference type="Pfam" id="PF20665">
    <property type="entry name" value="Zw10_middle"/>
    <property type="match status" value="1"/>
</dbReference>
<evidence type="ECO:0000259" key="14">
    <source>
        <dbReference type="Pfam" id="PF20666"/>
    </source>
</evidence>
<evidence type="ECO:0000259" key="15">
    <source>
        <dbReference type="Pfam" id="PF22766"/>
    </source>
</evidence>
<keyword evidence="7" id="KW-0498">Mitosis</keyword>
<feature type="coiled-coil region" evidence="11">
    <location>
        <begin position="18"/>
        <end position="45"/>
    </location>
</feature>
<dbReference type="AlphaFoldDB" id="A0A8S3ZSQ8"/>
<dbReference type="GO" id="GO:1990423">
    <property type="term" value="C:RZZ complex"/>
    <property type="evidence" value="ECO:0007669"/>
    <property type="project" value="TreeGrafter"/>
</dbReference>
<proteinExistence type="inferred from homology"/>
<dbReference type="Proteomes" id="UP000678393">
    <property type="component" value="Unassembled WGS sequence"/>
</dbReference>
<evidence type="ECO:0000313" key="17">
    <source>
        <dbReference type="Proteomes" id="UP000678393"/>
    </source>
</evidence>
<dbReference type="Pfam" id="PF20666">
    <property type="entry name" value="ZW10_C"/>
    <property type="match status" value="1"/>
</dbReference>
<evidence type="ECO:0000259" key="13">
    <source>
        <dbReference type="Pfam" id="PF20665"/>
    </source>
</evidence>
<dbReference type="InterPro" id="IPR055148">
    <property type="entry name" value="ZW10_C_2"/>
</dbReference>
<dbReference type="PANTHER" id="PTHR12205">
    <property type="entry name" value="CENTROMERE/KINETOCHORE PROTEIN ZW10"/>
    <property type="match status" value="1"/>
</dbReference>
<evidence type="ECO:0000256" key="6">
    <source>
        <dbReference type="ARBA" id="ARBA00022618"/>
    </source>
</evidence>
<dbReference type="InterPro" id="IPR048343">
    <property type="entry name" value="ZW10_C"/>
</dbReference>
<dbReference type="GO" id="GO:0007094">
    <property type="term" value="P:mitotic spindle assembly checkpoint signaling"/>
    <property type="evidence" value="ECO:0007669"/>
    <property type="project" value="TreeGrafter"/>
</dbReference>
<keyword evidence="17" id="KW-1185">Reference proteome</keyword>
<protein>
    <recommendedName>
        <fullName evidence="18">Centromere/kinetochore protein zw10 homolog</fullName>
    </recommendedName>
</protein>
<dbReference type="GO" id="GO:0051301">
    <property type="term" value="P:cell division"/>
    <property type="evidence" value="ECO:0007669"/>
    <property type="project" value="UniProtKB-KW"/>
</dbReference>
<dbReference type="GO" id="GO:0006888">
    <property type="term" value="P:endoplasmic reticulum to Golgi vesicle-mediated transport"/>
    <property type="evidence" value="ECO:0007669"/>
    <property type="project" value="TreeGrafter"/>
</dbReference>
<accession>A0A8S3ZSQ8</accession>
<name>A0A8S3ZSQ8_9EUPU</name>
<gene>
    <name evidence="16" type="ORF">CUNI_LOCUS18095</name>
</gene>
<evidence type="ECO:0000256" key="3">
    <source>
        <dbReference type="ARBA" id="ARBA00006245"/>
    </source>
</evidence>
<evidence type="ECO:0000256" key="11">
    <source>
        <dbReference type="SAM" id="Coils"/>
    </source>
</evidence>
<dbReference type="OrthoDB" id="534815at2759"/>
<comment type="subcellular location">
    <subcellularLocation>
        <location evidence="2">Chromosome</location>
        <location evidence="2">Centromere</location>
        <location evidence="2">Kinetochore</location>
    </subcellularLocation>
    <subcellularLocation>
        <location evidence="1">Cytoplasm</location>
    </subcellularLocation>
</comment>
<dbReference type="GO" id="GO:0005634">
    <property type="term" value="C:nucleus"/>
    <property type="evidence" value="ECO:0007669"/>
    <property type="project" value="InterPro"/>
</dbReference>
<evidence type="ECO:0000259" key="12">
    <source>
        <dbReference type="Pfam" id="PF06248"/>
    </source>
</evidence>
<evidence type="ECO:0000256" key="8">
    <source>
        <dbReference type="ARBA" id="ARBA00022838"/>
    </source>
</evidence>
<evidence type="ECO:0008006" key="18">
    <source>
        <dbReference type="Google" id="ProtNLM"/>
    </source>
</evidence>
<dbReference type="PANTHER" id="PTHR12205:SF0">
    <property type="entry name" value="CENTROMERE_KINETOCHORE PROTEIN ZW10 HOMOLOG"/>
    <property type="match status" value="1"/>
</dbReference>
<evidence type="ECO:0000256" key="5">
    <source>
        <dbReference type="ARBA" id="ARBA00022490"/>
    </source>
</evidence>